<reference evidence="1" key="2">
    <citation type="journal article" date="2015" name="Fish Shellfish Immunol.">
        <title>Early steps in the European eel (Anguilla anguilla)-Vibrio vulnificus interaction in the gills: Role of the RtxA13 toxin.</title>
        <authorList>
            <person name="Callol A."/>
            <person name="Pajuelo D."/>
            <person name="Ebbesson L."/>
            <person name="Teles M."/>
            <person name="MacKenzie S."/>
            <person name="Amaro C."/>
        </authorList>
    </citation>
    <scope>NUCLEOTIDE SEQUENCE</scope>
</reference>
<accession>A0A0E9WZL6</accession>
<reference evidence="1" key="1">
    <citation type="submission" date="2014-11" db="EMBL/GenBank/DDBJ databases">
        <authorList>
            <person name="Amaro Gonzalez C."/>
        </authorList>
    </citation>
    <scope>NUCLEOTIDE SEQUENCE</scope>
</reference>
<dbReference type="EMBL" id="GBXM01013502">
    <property type="protein sequence ID" value="JAH95075.1"/>
    <property type="molecule type" value="Transcribed_RNA"/>
</dbReference>
<sequence>MLTRHKMGSNLYWWISVCCGREKRPSVRANEAECSNTVEKSLSIHRTQLIYLLKGDAGLMCRLYIPKCGDH</sequence>
<protein>
    <submittedName>
        <fullName evidence="1">Uncharacterized protein</fullName>
    </submittedName>
</protein>
<organism evidence="1">
    <name type="scientific">Anguilla anguilla</name>
    <name type="common">European freshwater eel</name>
    <name type="synonym">Muraena anguilla</name>
    <dbReference type="NCBI Taxonomy" id="7936"/>
    <lineage>
        <taxon>Eukaryota</taxon>
        <taxon>Metazoa</taxon>
        <taxon>Chordata</taxon>
        <taxon>Craniata</taxon>
        <taxon>Vertebrata</taxon>
        <taxon>Euteleostomi</taxon>
        <taxon>Actinopterygii</taxon>
        <taxon>Neopterygii</taxon>
        <taxon>Teleostei</taxon>
        <taxon>Anguilliformes</taxon>
        <taxon>Anguillidae</taxon>
        <taxon>Anguilla</taxon>
    </lineage>
</organism>
<name>A0A0E9WZL6_ANGAN</name>
<evidence type="ECO:0000313" key="1">
    <source>
        <dbReference type="EMBL" id="JAH95075.1"/>
    </source>
</evidence>
<dbReference type="AlphaFoldDB" id="A0A0E9WZL6"/>
<proteinExistence type="predicted"/>